<reference evidence="1" key="3">
    <citation type="submission" date="2022-06" db="UniProtKB">
        <authorList>
            <consortium name="EnsemblPlants"/>
        </authorList>
    </citation>
    <scope>IDENTIFICATION</scope>
</reference>
<keyword evidence="2" id="KW-1185">Reference proteome</keyword>
<protein>
    <submittedName>
        <fullName evidence="1">Uncharacterized protein</fullName>
    </submittedName>
</protein>
<dbReference type="Gramene" id="TuG1812G0500000248.01.T01">
    <property type="protein sequence ID" value="TuG1812G0500000248.01.T01"/>
    <property type="gene ID" value="TuG1812G0500000248.01"/>
</dbReference>
<dbReference type="EnsemblPlants" id="TuG1812G0500000248.01.T01">
    <property type="protein sequence ID" value="TuG1812G0500000248.01.T01"/>
    <property type="gene ID" value="TuG1812G0500000248.01"/>
</dbReference>
<reference evidence="2" key="1">
    <citation type="journal article" date="2013" name="Nature">
        <title>Draft genome of the wheat A-genome progenitor Triticum urartu.</title>
        <authorList>
            <person name="Ling H.Q."/>
            <person name="Zhao S."/>
            <person name="Liu D."/>
            <person name="Wang J."/>
            <person name="Sun H."/>
            <person name="Zhang C."/>
            <person name="Fan H."/>
            <person name="Li D."/>
            <person name="Dong L."/>
            <person name="Tao Y."/>
            <person name="Gao C."/>
            <person name="Wu H."/>
            <person name="Li Y."/>
            <person name="Cui Y."/>
            <person name="Guo X."/>
            <person name="Zheng S."/>
            <person name="Wang B."/>
            <person name="Yu K."/>
            <person name="Liang Q."/>
            <person name="Yang W."/>
            <person name="Lou X."/>
            <person name="Chen J."/>
            <person name="Feng M."/>
            <person name="Jian J."/>
            <person name="Zhang X."/>
            <person name="Luo G."/>
            <person name="Jiang Y."/>
            <person name="Liu J."/>
            <person name="Wang Z."/>
            <person name="Sha Y."/>
            <person name="Zhang B."/>
            <person name="Wu H."/>
            <person name="Tang D."/>
            <person name="Shen Q."/>
            <person name="Xue P."/>
            <person name="Zou S."/>
            <person name="Wang X."/>
            <person name="Liu X."/>
            <person name="Wang F."/>
            <person name="Yang Y."/>
            <person name="An X."/>
            <person name="Dong Z."/>
            <person name="Zhang K."/>
            <person name="Zhang X."/>
            <person name="Luo M.C."/>
            <person name="Dvorak J."/>
            <person name="Tong Y."/>
            <person name="Wang J."/>
            <person name="Yang H."/>
            <person name="Li Z."/>
            <person name="Wang D."/>
            <person name="Zhang A."/>
            <person name="Wang J."/>
        </authorList>
    </citation>
    <scope>NUCLEOTIDE SEQUENCE</scope>
    <source>
        <strain evidence="2">cv. G1812</strain>
    </source>
</reference>
<name>A0A8R7Q801_TRIUA</name>
<reference evidence="1" key="2">
    <citation type="submission" date="2018-03" db="EMBL/GenBank/DDBJ databases">
        <title>The Triticum urartu genome reveals the dynamic nature of wheat genome evolution.</title>
        <authorList>
            <person name="Ling H."/>
            <person name="Ma B."/>
            <person name="Shi X."/>
            <person name="Liu H."/>
            <person name="Dong L."/>
            <person name="Sun H."/>
            <person name="Cao Y."/>
            <person name="Gao Q."/>
            <person name="Zheng S."/>
            <person name="Li Y."/>
            <person name="Yu Y."/>
            <person name="Du H."/>
            <person name="Qi M."/>
            <person name="Li Y."/>
            <person name="Yu H."/>
            <person name="Cui Y."/>
            <person name="Wang N."/>
            <person name="Chen C."/>
            <person name="Wu H."/>
            <person name="Zhao Y."/>
            <person name="Zhang J."/>
            <person name="Li Y."/>
            <person name="Zhou W."/>
            <person name="Zhang B."/>
            <person name="Hu W."/>
            <person name="Eijk M."/>
            <person name="Tang J."/>
            <person name="Witsenboer H."/>
            <person name="Zhao S."/>
            <person name="Li Z."/>
            <person name="Zhang A."/>
            <person name="Wang D."/>
            <person name="Liang C."/>
        </authorList>
    </citation>
    <scope>NUCLEOTIDE SEQUENCE [LARGE SCALE GENOMIC DNA]</scope>
    <source>
        <strain evidence="1">cv. G1812</strain>
    </source>
</reference>
<evidence type="ECO:0000313" key="2">
    <source>
        <dbReference type="Proteomes" id="UP000015106"/>
    </source>
</evidence>
<accession>A0A8R7Q801</accession>
<dbReference type="AlphaFoldDB" id="A0A8R7Q801"/>
<sequence>MEIFTPRTQMADCFCSADIPNPRIRYANDMFFSPMNSCDKSFVTDFYRDGEAMPGEVKHVRGPSTNGG</sequence>
<dbReference type="Proteomes" id="UP000015106">
    <property type="component" value="Chromosome 5"/>
</dbReference>
<evidence type="ECO:0000313" key="1">
    <source>
        <dbReference type="EnsemblPlants" id="TuG1812G0500000248.01.T01"/>
    </source>
</evidence>
<organism evidence="1 2">
    <name type="scientific">Triticum urartu</name>
    <name type="common">Red wild einkorn</name>
    <name type="synonym">Crithodium urartu</name>
    <dbReference type="NCBI Taxonomy" id="4572"/>
    <lineage>
        <taxon>Eukaryota</taxon>
        <taxon>Viridiplantae</taxon>
        <taxon>Streptophyta</taxon>
        <taxon>Embryophyta</taxon>
        <taxon>Tracheophyta</taxon>
        <taxon>Spermatophyta</taxon>
        <taxon>Magnoliopsida</taxon>
        <taxon>Liliopsida</taxon>
        <taxon>Poales</taxon>
        <taxon>Poaceae</taxon>
        <taxon>BOP clade</taxon>
        <taxon>Pooideae</taxon>
        <taxon>Triticodae</taxon>
        <taxon>Triticeae</taxon>
        <taxon>Triticinae</taxon>
        <taxon>Triticum</taxon>
    </lineage>
</organism>
<proteinExistence type="predicted"/>